<protein>
    <submittedName>
        <fullName evidence="1">Uncharacterized protein</fullName>
    </submittedName>
</protein>
<keyword evidence="2" id="KW-1185">Reference proteome</keyword>
<reference evidence="2" key="1">
    <citation type="journal article" date="2023" name="G3 (Bethesda)">
        <title>Genome assembly and association tests identify interacting loci associated with vigor, precocity, and sex in interspecific pistachio rootstocks.</title>
        <authorList>
            <person name="Palmer W."/>
            <person name="Jacygrad E."/>
            <person name="Sagayaradj S."/>
            <person name="Cavanaugh K."/>
            <person name="Han R."/>
            <person name="Bertier L."/>
            <person name="Beede B."/>
            <person name="Kafkas S."/>
            <person name="Golino D."/>
            <person name="Preece J."/>
            <person name="Michelmore R."/>
        </authorList>
    </citation>
    <scope>NUCLEOTIDE SEQUENCE [LARGE SCALE GENOMIC DNA]</scope>
</reference>
<organism evidence="1 2">
    <name type="scientific">Pistacia atlantica</name>
    <dbReference type="NCBI Taxonomy" id="434234"/>
    <lineage>
        <taxon>Eukaryota</taxon>
        <taxon>Viridiplantae</taxon>
        <taxon>Streptophyta</taxon>
        <taxon>Embryophyta</taxon>
        <taxon>Tracheophyta</taxon>
        <taxon>Spermatophyta</taxon>
        <taxon>Magnoliopsida</taxon>
        <taxon>eudicotyledons</taxon>
        <taxon>Gunneridae</taxon>
        <taxon>Pentapetalae</taxon>
        <taxon>rosids</taxon>
        <taxon>malvids</taxon>
        <taxon>Sapindales</taxon>
        <taxon>Anacardiaceae</taxon>
        <taxon>Pistacia</taxon>
    </lineage>
</organism>
<dbReference type="Proteomes" id="UP001164250">
    <property type="component" value="Chromosome 6"/>
</dbReference>
<evidence type="ECO:0000313" key="2">
    <source>
        <dbReference type="Proteomes" id="UP001164250"/>
    </source>
</evidence>
<proteinExistence type="predicted"/>
<dbReference type="EMBL" id="CM047902">
    <property type="protein sequence ID" value="KAJ0094080.1"/>
    <property type="molecule type" value="Genomic_DNA"/>
</dbReference>
<comment type="caution">
    <text evidence="1">The sequence shown here is derived from an EMBL/GenBank/DDBJ whole genome shotgun (WGS) entry which is preliminary data.</text>
</comment>
<name>A0ACC1B557_9ROSI</name>
<accession>A0ACC1B557</accession>
<evidence type="ECO:0000313" key="1">
    <source>
        <dbReference type="EMBL" id="KAJ0094080.1"/>
    </source>
</evidence>
<sequence>MLLEAKIADFGLARLVPGKGKHSVETRLVATFGYIAPEYIVTGRVTTKVDVFSFGVILMELITDEETVASVSKVAELADNCCTSEPHQRPDMNHVVNVLSSLVESWRPTVPVYNDIYGIEIDKLQTC</sequence>
<gene>
    <name evidence="1" type="ORF">Patl1_15615</name>
</gene>